<organism evidence="2 3">
    <name type="scientific">Acrasis kona</name>
    <dbReference type="NCBI Taxonomy" id="1008807"/>
    <lineage>
        <taxon>Eukaryota</taxon>
        <taxon>Discoba</taxon>
        <taxon>Heterolobosea</taxon>
        <taxon>Tetramitia</taxon>
        <taxon>Eutetramitia</taxon>
        <taxon>Acrasidae</taxon>
        <taxon>Acrasis</taxon>
    </lineage>
</organism>
<proteinExistence type="predicted"/>
<reference evidence="2 3" key="1">
    <citation type="submission" date="2024-03" db="EMBL/GenBank/DDBJ databases">
        <title>The Acrasis kona genome and developmental transcriptomes reveal deep origins of eukaryotic multicellular pathways.</title>
        <authorList>
            <person name="Sheikh S."/>
            <person name="Fu C.-J."/>
            <person name="Brown M.W."/>
            <person name="Baldauf S.L."/>
        </authorList>
    </citation>
    <scope>NUCLEOTIDE SEQUENCE [LARGE SCALE GENOMIC DNA]</scope>
    <source>
        <strain evidence="2 3">ATCC MYA-3509</strain>
    </source>
</reference>
<feature type="compositionally biased region" description="Polar residues" evidence="1">
    <location>
        <begin position="92"/>
        <end position="101"/>
    </location>
</feature>
<protein>
    <submittedName>
        <fullName evidence="2">Uncharacterized protein</fullName>
    </submittedName>
</protein>
<evidence type="ECO:0000313" key="3">
    <source>
        <dbReference type="Proteomes" id="UP001431209"/>
    </source>
</evidence>
<dbReference type="Proteomes" id="UP001431209">
    <property type="component" value="Unassembled WGS sequence"/>
</dbReference>
<gene>
    <name evidence="2" type="ORF">AKO1_004990</name>
</gene>
<comment type="caution">
    <text evidence="2">The sequence shown here is derived from an EMBL/GenBank/DDBJ whole genome shotgun (WGS) entry which is preliminary data.</text>
</comment>
<name>A0AAW2Z6N9_9EUKA</name>
<dbReference type="AlphaFoldDB" id="A0AAW2Z6N9"/>
<dbReference type="EMBL" id="JAOPGA020001036">
    <property type="protein sequence ID" value="KAL0484341.1"/>
    <property type="molecule type" value="Genomic_DNA"/>
</dbReference>
<evidence type="ECO:0000256" key="1">
    <source>
        <dbReference type="SAM" id="MobiDB-lite"/>
    </source>
</evidence>
<feature type="compositionally biased region" description="Basic and acidic residues" evidence="1">
    <location>
        <begin position="74"/>
        <end position="91"/>
    </location>
</feature>
<keyword evidence="3" id="KW-1185">Reference proteome</keyword>
<feature type="compositionally biased region" description="Basic and acidic residues" evidence="1">
    <location>
        <begin position="35"/>
        <end position="59"/>
    </location>
</feature>
<sequence length="101" mass="11351">MLSRLGSIKPTNIARTFYISSVRFEGKAKVNPADEPLKQNEPLDKDQKKAKEMFEKSHVTGETSRYGNMPGLEKPNEASEKSDKQDVKDVRTNITSETGHL</sequence>
<evidence type="ECO:0000313" key="2">
    <source>
        <dbReference type="EMBL" id="KAL0484341.1"/>
    </source>
</evidence>
<feature type="region of interest" description="Disordered" evidence="1">
    <location>
        <begin position="29"/>
        <end position="101"/>
    </location>
</feature>
<accession>A0AAW2Z6N9</accession>